<dbReference type="PANTHER" id="PTHR33619:SF3">
    <property type="entry name" value="POLYSACCHARIDE EXPORT PROTEIN GFCE-RELATED"/>
    <property type="match status" value="1"/>
</dbReference>
<feature type="domain" description="Polysaccharide export protein N-terminal" evidence="2">
    <location>
        <begin position="24"/>
        <end position="100"/>
    </location>
</feature>
<dbReference type="Gene3D" id="3.30.1950.10">
    <property type="entry name" value="wza like domain"/>
    <property type="match status" value="1"/>
</dbReference>
<dbReference type="Pfam" id="PF02563">
    <property type="entry name" value="Poly_export"/>
    <property type="match status" value="1"/>
</dbReference>
<dbReference type="InterPro" id="IPR049712">
    <property type="entry name" value="Poly_export"/>
</dbReference>
<gene>
    <name evidence="4" type="primary">kpsD_4</name>
    <name evidence="4" type="ORF">GALL_232000</name>
</gene>
<protein>
    <submittedName>
        <fullName evidence="4">Polysialic acid transport protein KpsD</fullName>
    </submittedName>
</protein>
<dbReference type="AlphaFoldDB" id="A0A1J5S3D3"/>
<dbReference type="InterPro" id="IPR019554">
    <property type="entry name" value="Soluble_ligand-bd"/>
</dbReference>
<feature type="domain" description="Soluble ligand binding" evidence="3">
    <location>
        <begin position="110"/>
        <end position="155"/>
    </location>
</feature>
<reference evidence="4" key="1">
    <citation type="submission" date="2016-10" db="EMBL/GenBank/DDBJ databases">
        <title>Sequence of Gallionella enrichment culture.</title>
        <authorList>
            <person name="Poehlein A."/>
            <person name="Muehling M."/>
            <person name="Daniel R."/>
        </authorList>
    </citation>
    <scope>NUCLEOTIDE SEQUENCE</scope>
</reference>
<evidence type="ECO:0000259" key="3">
    <source>
        <dbReference type="Pfam" id="PF10531"/>
    </source>
</evidence>
<proteinExistence type="predicted"/>
<organism evidence="4">
    <name type="scientific">mine drainage metagenome</name>
    <dbReference type="NCBI Taxonomy" id="410659"/>
    <lineage>
        <taxon>unclassified sequences</taxon>
        <taxon>metagenomes</taxon>
        <taxon>ecological metagenomes</taxon>
    </lineage>
</organism>
<dbReference type="Pfam" id="PF10531">
    <property type="entry name" value="SLBB"/>
    <property type="match status" value="2"/>
</dbReference>
<evidence type="ECO:0000256" key="1">
    <source>
        <dbReference type="ARBA" id="ARBA00022729"/>
    </source>
</evidence>
<name>A0A1J5S3D3_9ZZZZ</name>
<dbReference type="EMBL" id="MLJW01000178">
    <property type="protein sequence ID" value="OIQ94845.1"/>
    <property type="molecule type" value="Genomic_DNA"/>
</dbReference>
<evidence type="ECO:0000313" key="4">
    <source>
        <dbReference type="EMBL" id="OIQ94845.1"/>
    </source>
</evidence>
<dbReference type="InterPro" id="IPR003715">
    <property type="entry name" value="Poly_export_N"/>
</dbReference>
<dbReference type="Gene3D" id="3.10.560.10">
    <property type="entry name" value="Outer membrane lipoprotein wza domain like"/>
    <property type="match status" value="2"/>
</dbReference>
<sequence length="266" mass="27926">MRIRHLLFLLLAGLSTMFWGGPAVAGEYMLGTGDIVSVSVYGHPELQVPAVEVDAQGQVVLPLVGYVAIGGMSPTSAGKAIAAKLKEGGFILKPYVNLLVKKYSSQQAVVLGNVNKPGQYVLQRDSRLTDLLAQAGGVSPTGANTVILQRDQNGKRVDTPIRLAGLFDGSAPAADPTIASGDVIYVPQAPVFYIEGEVQKPGAYRIEPGMTLLQAIALGGGMTRRGTLHGAEIRRPGADGKLDAIAADAGARIRANDVIDIRQSLF</sequence>
<feature type="domain" description="Soluble ligand binding" evidence="3">
    <location>
        <begin position="191"/>
        <end position="241"/>
    </location>
</feature>
<dbReference type="GO" id="GO:0015159">
    <property type="term" value="F:polysaccharide transmembrane transporter activity"/>
    <property type="evidence" value="ECO:0007669"/>
    <property type="project" value="InterPro"/>
</dbReference>
<comment type="caution">
    <text evidence="4">The sequence shown here is derived from an EMBL/GenBank/DDBJ whole genome shotgun (WGS) entry which is preliminary data.</text>
</comment>
<evidence type="ECO:0000259" key="2">
    <source>
        <dbReference type="Pfam" id="PF02563"/>
    </source>
</evidence>
<accession>A0A1J5S3D3</accession>
<dbReference type="PANTHER" id="PTHR33619">
    <property type="entry name" value="POLYSACCHARIDE EXPORT PROTEIN GFCE-RELATED"/>
    <property type="match status" value="1"/>
</dbReference>
<keyword evidence="1" id="KW-0732">Signal</keyword>